<dbReference type="GO" id="GO:0003924">
    <property type="term" value="F:GTPase activity"/>
    <property type="evidence" value="ECO:0007669"/>
    <property type="project" value="UniProtKB-UniRule"/>
</dbReference>
<feature type="binding site" evidence="4">
    <location>
        <begin position="25"/>
        <end position="29"/>
    </location>
    <ligand>
        <name>GTP</name>
        <dbReference type="ChEBI" id="CHEBI:37565"/>
    </ligand>
</feature>
<dbReference type="AlphaFoldDB" id="A0AA48KFE3"/>
<dbReference type="HAMAP" id="MF_00909">
    <property type="entry name" value="FtsZ"/>
    <property type="match status" value="1"/>
</dbReference>
<feature type="binding site" evidence="4">
    <location>
        <position position="143"/>
    </location>
    <ligand>
        <name>GTP</name>
        <dbReference type="ChEBI" id="CHEBI:37565"/>
    </ligand>
</feature>
<keyword evidence="3 4" id="KW-0342">GTP-binding</keyword>
<dbReference type="GO" id="GO:0043093">
    <property type="term" value="P:FtsZ-dependent cytokinesis"/>
    <property type="evidence" value="ECO:0007669"/>
    <property type="project" value="UniProtKB-UniRule"/>
</dbReference>
<feature type="binding site" evidence="4">
    <location>
        <begin position="112"/>
        <end position="114"/>
    </location>
    <ligand>
        <name>GTP</name>
        <dbReference type="ChEBI" id="CHEBI:37565"/>
    </ligand>
</feature>
<dbReference type="Proteomes" id="UP001228113">
    <property type="component" value="Chromosome"/>
</dbReference>
<evidence type="ECO:0000256" key="4">
    <source>
        <dbReference type="HAMAP-Rule" id="MF_00909"/>
    </source>
</evidence>
<keyword evidence="4" id="KW-0963">Cytoplasm</keyword>
<name>A0AA48KFE3_9BACT</name>
<comment type="function">
    <text evidence="4">Essential cell division protein that forms a contractile ring structure (Z ring) at the future cell division site. The regulation of the ring assembly controls the timing and the location of cell division. One of the functions of the FtsZ ring is to recruit other cell division proteins to the septum to produce a new cell wall between the dividing cells. Binds GTP and shows GTPase activity.</text>
</comment>
<keyword evidence="4 8" id="KW-0132">Cell division</keyword>
<dbReference type="PRINTS" id="PR00423">
    <property type="entry name" value="CELLDVISFTSZ"/>
</dbReference>
<dbReference type="InterPro" id="IPR024757">
    <property type="entry name" value="FtsZ_C"/>
</dbReference>
<sequence length="413" mass="43562">MNDIPFLPNPVHLPGANIKVVGVGGAGCNALDRMIQSGVEGVQFIAMNTDQQSLALSRAHVKIPLGPMSMRGLGAGGNAERGAVAAEESRDEILAQLQGADMVFITGGMGGGTGTGAAPIVASCAREQGALTVAVVLTPFKWEGVNKADRANQGLDNLRNTADTVIVVSNEKLLTLCDRGVKAKEAYRVADGVLIQGVRGITDLILRPGILNGDFADVEAVLRNGREALIGTGSGRGEEALLDALQRALDCPLLERDNRGSATQVIVSVMADWDRVELSAVETAMGFLSRHYHGLADIKLCQVEAPELEDRALVTVLASGFQEPEDAIEPIPMAVVEVQPQDRSGFAELPRQAYGDSGRVYGEAPVQADAVPPLTPTRLLPQAPTPSGEMPGIQEDLHVPAIIRMTQGRLPIE</sequence>
<dbReference type="InterPro" id="IPR045061">
    <property type="entry name" value="FtsZ/CetZ"/>
</dbReference>
<feature type="binding site" evidence="4">
    <location>
        <position position="147"/>
    </location>
    <ligand>
        <name>GTP</name>
        <dbReference type="ChEBI" id="CHEBI:37565"/>
    </ligand>
</feature>
<dbReference type="RefSeq" id="WP_243346533.1">
    <property type="nucleotide sequence ID" value="NZ_AP027081.1"/>
</dbReference>
<dbReference type="PANTHER" id="PTHR30314:SF3">
    <property type="entry name" value="MITOCHONDRIAL DIVISION PROTEIN FSZA"/>
    <property type="match status" value="1"/>
</dbReference>
<evidence type="ECO:0000259" key="7">
    <source>
        <dbReference type="SMART" id="SM00865"/>
    </source>
</evidence>
<dbReference type="SUPFAM" id="SSF52490">
    <property type="entry name" value="Tubulin nucleotide-binding domain-like"/>
    <property type="match status" value="1"/>
</dbReference>
<dbReference type="SMART" id="SM00865">
    <property type="entry name" value="Tubulin_C"/>
    <property type="match status" value="1"/>
</dbReference>
<evidence type="ECO:0000256" key="1">
    <source>
        <dbReference type="ARBA" id="ARBA00009690"/>
    </source>
</evidence>
<feature type="domain" description="Tubulin/FtsZ 2-layer sandwich" evidence="7">
    <location>
        <begin position="211"/>
        <end position="330"/>
    </location>
</feature>
<protein>
    <recommendedName>
        <fullName evidence="4 5">Cell division protein FtsZ</fullName>
    </recommendedName>
</protein>
<dbReference type="NCBIfam" id="TIGR00065">
    <property type="entry name" value="ftsZ"/>
    <property type="match status" value="1"/>
</dbReference>
<feature type="domain" description="Tubulin/FtsZ GTPase" evidence="6">
    <location>
        <begin position="17"/>
        <end position="209"/>
    </location>
</feature>
<dbReference type="Pfam" id="PF00091">
    <property type="entry name" value="Tubulin"/>
    <property type="match status" value="1"/>
</dbReference>
<accession>A0AA48KFE3</accession>
<dbReference type="Pfam" id="PF12327">
    <property type="entry name" value="FtsZ_C"/>
    <property type="match status" value="1"/>
</dbReference>
<dbReference type="GO" id="GO:0051258">
    <property type="term" value="P:protein polymerization"/>
    <property type="evidence" value="ECO:0007669"/>
    <property type="project" value="UniProtKB-UniRule"/>
</dbReference>
<comment type="subcellular location">
    <subcellularLocation>
        <location evidence="4">Cytoplasm</location>
    </subcellularLocation>
    <text evidence="4">Assembles at midcell at the inner surface of the cytoplasmic membrane.</text>
</comment>
<reference evidence="8" key="1">
    <citation type="journal article" date="2023" name="Int. J. Syst. Evol. Microbiol.">
        <title>Mesoterricola silvestris gen. nov., sp. nov., Mesoterricola sediminis sp. nov., Geothrix oryzae sp. nov., Geothrix edaphica sp. nov., Geothrix rubra sp. nov., and Geothrix limicola sp. nov., six novel members of Acidobacteriota isolated from soils.</title>
        <authorList>
            <person name="Itoh H."/>
            <person name="Sugisawa Y."/>
            <person name="Mise K."/>
            <person name="Xu Z."/>
            <person name="Kuniyasu M."/>
            <person name="Ushijima N."/>
            <person name="Kawano K."/>
            <person name="Kobayashi E."/>
            <person name="Shiratori Y."/>
            <person name="Masuda Y."/>
            <person name="Senoo K."/>
        </authorList>
    </citation>
    <scope>NUCLEOTIDE SEQUENCE</scope>
    <source>
        <strain evidence="8">W786</strain>
    </source>
</reference>
<evidence type="ECO:0000313" key="9">
    <source>
        <dbReference type="Proteomes" id="UP001228113"/>
    </source>
</evidence>
<keyword evidence="2 4" id="KW-0547">Nucleotide-binding</keyword>
<evidence type="ECO:0000256" key="3">
    <source>
        <dbReference type="ARBA" id="ARBA00023134"/>
    </source>
</evidence>
<evidence type="ECO:0000259" key="6">
    <source>
        <dbReference type="SMART" id="SM00864"/>
    </source>
</evidence>
<dbReference type="Gene3D" id="3.40.50.1440">
    <property type="entry name" value="Tubulin/FtsZ, GTPase domain"/>
    <property type="match status" value="1"/>
</dbReference>
<evidence type="ECO:0000256" key="5">
    <source>
        <dbReference type="NCBIfam" id="TIGR00065"/>
    </source>
</evidence>
<keyword evidence="9" id="KW-1185">Reference proteome</keyword>
<dbReference type="GO" id="GO:0005525">
    <property type="term" value="F:GTP binding"/>
    <property type="evidence" value="ECO:0007669"/>
    <property type="project" value="UniProtKB-UniRule"/>
</dbReference>
<evidence type="ECO:0000313" key="8">
    <source>
        <dbReference type="EMBL" id="BDU78232.1"/>
    </source>
</evidence>
<dbReference type="GO" id="GO:0005737">
    <property type="term" value="C:cytoplasm"/>
    <property type="evidence" value="ECO:0007669"/>
    <property type="project" value="UniProtKB-SubCell"/>
</dbReference>
<organism evidence="8 9">
    <name type="scientific">Mesoterricola sediminis</name>
    <dbReference type="NCBI Taxonomy" id="2927980"/>
    <lineage>
        <taxon>Bacteria</taxon>
        <taxon>Pseudomonadati</taxon>
        <taxon>Acidobacteriota</taxon>
        <taxon>Holophagae</taxon>
        <taxon>Holophagales</taxon>
        <taxon>Holophagaceae</taxon>
        <taxon>Mesoterricola</taxon>
    </lineage>
</organism>
<proteinExistence type="inferred from homology"/>
<dbReference type="SMART" id="SM00864">
    <property type="entry name" value="Tubulin"/>
    <property type="match status" value="1"/>
</dbReference>
<dbReference type="GO" id="GO:0032153">
    <property type="term" value="C:cell division site"/>
    <property type="evidence" value="ECO:0007669"/>
    <property type="project" value="UniProtKB-UniRule"/>
</dbReference>
<dbReference type="EMBL" id="AP027081">
    <property type="protein sequence ID" value="BDU78232.1"/>
    <property type="molecule type" value="Genomic_DNA"/>
</dbReference>
<dbReference type="InterPro" id="IPR036525">
    <property type="entry name" value="Tubulin/FtsZ_GTPase_sf"/>
</dbReference>
<dbReference type="InterPro" id="IPR000158">
    <property type="entry name" value="Cell_div_FtsZ"/>
</dbReference>
<dbReference type="SUPFAM" id="SSF55307">
    <property type="entry name" value="Tubulin C-terminal domain-like"/>
    <property type="match status" value="1"/>
</dbReference>
<comment type="similarity">
    <text evidence="1 4">Belongs to the FtsZ family.</text>
</comment>
<feature type="binding site" evidence="4">
    <location>
        <position position="191"/>
    </location>
    <ligand>
        <name>GTP</name>
        <dbReference type="ChEBI" id="CHEBI:37565"/>
    </ligand>
</feature>
<dbReference type="FunFam" id="3.40.50.1440:FF:000001">
    <property type="entry name" value="Cell division protein FtsZ"/>
    <property type="match status" value="1"/>
</dbReference>
<comment type="subunit">
    <text evidence="4">Homodimer. Polymerizes to form a dynamic ring structure in a strictly GTP-dependent manner. Interacts directly with several other division proteins.</text>
</comment>
<evidence type="ECO:0000256" key="2">
    <source>
        <dbReference type="ARBA" id="ARBA00022741"/>
    </source>
</evidence>
<dbReference type="KEGG" id="msea:METESE_31900"/>
<dbReference type="CDD" id="cd02201">
    <property type="entry name" value="FtsZ_type1"/>
    <property type="match status" value="1"/>
</dbReference>
<dbReference type="InterPro" id="IPR008280">
    <property type="entry name" value="Tub_FtsZ_C"/>
</dbReference>
<dbReference type="GO" id="GO:0000917">
    <property type="term" value="P:division septum assembly"/>
    <property type="evidence" value="ECO:0007669"/>
    <property type="project" value="UniProtKB-KW"/>
</dbReference>
<gene>
    <name evidence="4 8" type="primary">ftsZ</name>
    <name evidence="8" type="ORF">METESE_31900</name>
</gene>
<dbReference type="InterPro" id="IPR018316">
    <property type="entry name" value="Tubulin/FtsZ_2-layer-sand-dom"/>
</dbReference>
<dbReference type="InterPro" id="IPR003008">
    <property type="entry name" value="Tubulin_FtsZ_GTPase"/>
</dbReference>
<keyword evidence="4" id="KW-0131">Cell cycle</keyword>
<keyword evidence="4" id="KW-0717">Septation</keyword>
<dbReference type="PANTHER" id="PTHR30314">
    <property type="entry name" value="CELL DIVISION PROTEIN FTSZ-RELATED"/>
    <property type="match status" value="1"/>
</dbReference>